<dbReference type="PANTHER" id="PTHR43637">
    <property type="entry name" value="UPF0273 PROTEIN TM_0370"/>
    <property type="match status" value="1"/>
</dbReference>
<reference evidence="4" key="1">
    <citation type="submission" date="2020-11" db="EMBL/GenBank/DDBJ databases">
        <title>Connecting structure to function with the recovery of over 1000 high-quality activated sludge metagenome-assembled genomes encoding full-length rRNA genes using long-read sequencing.</title>
        <authorList>
            <person name="Singleton C.M."/>
            <person name="Petriglieri F."/>
            <person name="Kristensen J.M."/>
            <person name="Kirkegaard R.H."/>
            <person name="Michaelsen T.Y."/>
            <person name="Andersen M.H."/>
            <person name="Karst S.M."/>
            <person name="Dueholm M.S."/>
            <person name="Nielsen P.H."/>
            <person name="Albertsen M."/>
        </authorList>
    </citation>
    <scope>NUCLEOTIDE SEQUENCE</scope>
    <source>
        <strain evidence="4">Fred_18-Q3-R57-64_BAT3C.431</strain>
    </source>
</reference>
<gene>
    <name evidence="4" type="ORF">IPJ89_00480</name>
</gene>
<dbReference type="PRINTS" id="PR01874">
    <property type="entry name" value="DNAREPAIRADA"/>
</dbReference>
<dbReference type="Gene3D" id="3.40.50.300">
    <property type="entry name" value="P-loop containing nucleotide triphosphate hydrolases"/>
    <property type="match status" value="1"/>
</dbReference>
<evidence type="ECO:0000256" key="2">
    <source>
        <dbReference type="ARBA" id="ARBA00022840"/>
    </source>
</evidence>
<dbReference type="EMBL" id="CP064981">
    <property type="protein sequence ID" value="QQR92707.1"/>
    <property type="molecule type" value="Genomic_DNA"/>
</dbReference>
<dbReference type="GO" id="GO:0005524">
    <property type="term" value="F:ATP binding"/>
    <property type="evidence" value="ECO:0007669"/>
    <property type="project" value="UniProtKB-KW"/>
</dbReference>
<dbReference type="SUPFAM" id="SSF52540">
    <property type="entry name" value="P-loop containing nucleoside triphosphate hydrolases"/>
    <property type="match status" value="1"/>
</dbReference>
<dbReference type="Proteomes" id="UP000596004">
    <property type="component" value="Chromosome"/>
</dbReference>
<dbReference type="AlphaFoldDB" id="A0A7T9I2F5"/>
<dbReference type="InterPro" id="IPR010624">
    <property type="entry name" value="KaiC_dom"/>
</dbReference>
<proteinExistence type="predicted"/>
<keyword evidence="2" id="KW-0067">ATP-binding</keyword>
<protein>
    <submittedName>
        <fullName evidence="4">AAA family ATPase</fullName>
    </submittedName>
</protein>
<dbReference type="InterPro" id="IPR014774">
    <property type="entry name" value="KaiC-like_dom"/>
</dbReference>
<organism evidence="4">
    <name type="scientific">Candidatus Iainarchaeum sp</name>
    <dbReference type="NCBI Taxonomy" id="3101447"/>
    <lineage>
        <taxon>Archaea</taxon>
        <taxon>Candidatus Iainarchaeota</taxon>
        <taxon>Candidatus Iainarchaeia</taxon>
        <taxon>Candidatus Iainarchaeales</taxon>
        <taxon>Candidatus Iainarchaeaceae</taxon>
        <taxon>Candidatus Iainarchaeum</taxon>
    </lineage>
</organism>
<accession>A0A7T9I2F5</accession>
<feature type="domain" description="KaiC" evidence="3">
    <location>
        <begin position="10"/>
        <end position="261"/>
    </location>
</feature>
<name>A0A7T9I2F5_9ARCH</name>
<keyword evidence="1" id="KW-0547">Nucleotide-binding</keyword>
<sequence>MPSRPLMNNEFYKTGIEGVDDLLNNGIPSGSAILIEGGPGSGKTLFCLQVGQNMCRAGHKVLYMSFEEREERLREHMRSFGFDPVQYEKKGLLCIKRFNALDIARSVEALLSEAKKELLIDVQPVLIPGDFKPDLILVDSLTSISSAFSGEEYRFRIYMEQLFRYLEKHNISSLLIRETPVPTHIGGYQGDEKGAAISFLSDGIIAIYNVLYENGSRGRGLEIFKLRGENFKRKLVELEIVDKKGVVVNSKKPLLGKYRLT</sequence>
<dbReference type="InterPro" id="IPR003593">
    <property type="entry name" value="AAA+_ATPase"/>
</dbReference>
<dbReference type="SMART" id="SM00382">
    <property type="entry name" value="AAA"/>
    <property type="match status" value="1"/>
</dbReference>
<dbReference type="PANTHER" id="PTHR43637:SF1">
    <property type="entry name" value="UPF0273 PROTEIN TM_0370"/>
    <property type="match status" value="1"/>
</dbReference>
<evidence type="ECO:0000256" key="1">
    <source>
        <dbReference type="ARBA" id="ARBA00022741"/>
    </source>
</evidence>
<dbReference type="PROSITE" id="PS51146">
    <property type="entry name" value="KAIC"/>
    <property type="match status" value="1"/>
</dbReference>
<dbReference type="InterPro" id="IPR027417">
    <property type="entry name" value="P-loop_NTPase"/>
</dbReference>
<dbReference type="Pfam" id="PF06745">
    <property type="entry name" value="ATPase"/>
    <property type="match status" value="1"/>
</dbReference>
<evidence type="ECO:0000259" key="3">
    <source>
        <dbReference type="PROSITE" id="PS51146"/>
    </source>
</evidence>
<evidence type="ECO:0000313" key="4">
    <source>
        <dbReference type="EMBL" id="QQR92707.1"/>
    </source>
</evidence>